<accession>A0A8J6P3V3</accession>
<dbReference type="EMBL" id="JACNIG010000268">
    <property type="protein sequence ID" value="MBC8433082.1"/>
    <property type="molecule type" value="Genomic_DNA"/>
</dbReference>
<gene>
    <name evidence="2" type="ORF">H8D96_14315</name>
</gene>
<feature type="domain" description="DUF6933" evidence="1">
    <location>
        <begin position="3"/>
        <end position="158"/>
    </location>
</feature>
<proteinExistence type="predicted"/>
<evidence type="ECO:0000313" key="3">
    <source>
        <dbReference type="Proteomes" id="UP000605201"/>
    </source>
</evidence>
<dbReference type="AlphaFoldDB" id="A0A8J6P3V3"/>
<dbReference type="Pfam" id="PF22016">
    <property type="entry name" value="DUF6933"/>
    <property type="match status" value="1"/>
</dbReference>
<sequence length="171" mass="19656">MAILRCTKKLLTELKTKPSEGTISSNDVGSWHANLLRIDRRKCILFTHDATLYSFFVPGLKKPQFENVREVFGQNLFKNLLWENFPQNQIEIVLDEHREIIIAKTNNRSVLGSMNDLAFQLKYRIGAMGGLVNVDLAELNHELNRIPMSAIKEIYSIDELRKLLNKLSTTL</sequence>
<dbReference type="InterPro" id="IPR053864">
    <property type="entry name" value="DUF6933"/>
</dbReference>
<comment type="caution">
    <text evidence="2">The sequence shown here is derived from an EMBL/GenBank/DDBJ whole genome shotgun (WGS) entry which is preliminary data.</text>
</comment>
<protein>
    <recommendedName>
        <fullName evidence="1">DUF6933 domain-containing protein</fullName>
    </recommendedName>
</protein>
<reference evidence="2 3" key="1">
    <citation type="submission" date="2020-08" db="EMBL/GenBank/DDBJ databases">
        <title>Bridging the membrane lipid divide: bacteria of the FCB group superphylum have the potential to synthesize archaeal ether lipids.</title>
        <authorList>
            <person name="Villanueva L."/>
            <person name="Von Meijenfeldt F.A.B."/>
            <person name="Westbye A.B."/>
            <person name="Yadav S."/>
            <person name="Hopmans E.C."/>
            <person name="Dutilh B.E."/>
            <person name="Sinninghe Damste J.S."/>
        </authorList>
    </citation>
    <scope>NUCLEOTIDE SEQUENCE [LARGE SCALE GENOMIC DNA]</scope>
    <source>
        <strain evidence="2">NIOZ-UU17</strain>
    </source>
</reference>
<evidence type="ECO:0000259" key="1">
    <source>
        <dbReference type="Pfam" id="PF22016"/>
    </source>
</evidence>
<organism evidence="2 3">
    <name type="scientific">Candidatus Desulfatibia vada</name>
    <dbReference type="NCBI Taxonomy" id="2841696"/>
    <lineage>
        <taxon>Bacteria</taxon>
        <taxon>Pseudomonadati</taxon>
        <taxon>Thermodesulfobacteriota</taxon>
        <taxon>Desulfobacteria</taxon>
        <taxon>Desulfobacterales</taxon>
        <taxon>Desulfobacterales incertae sedis</taxon>
        <taxon>Candidatus Desulfatibia</taxon>
    </lineage>
</organism>
<evidence type="ECO:0000313" key="2">
    <source>
        <dbReference type="EMBL" id="MBC8433082.1"/>
    </source>
</evidence>
<name>A0A8J6P3V3_9BACT</name>
<dbReference type="Proteomes" id="UP000605201">
    <property type="component" value="Unassembled WGS sequence"/>
</dbReference>